<gene>
    <name evidence="1" type="ORF">METZ01_LOCUS421503</name>
</gene>
<name>A0A382XCR7_9ZZZZ</name>
<sequence>ATEKLMRILEERAGSRRLHAAVMHGDSPELANEIRNKIENLFECQEIYVSECSPVMGSHTGPGLVGVAFWSESL</sequence>
<dbReference type="SUPFAM" id="SSF82549">
    <property type="entry name" value="DAK1/DegV-like"/>
    <property type="match status" value="1"/>
</dbReference>
<organism evidence="1">
    <name type="scientific">marine metagenome</name>
    <dbReference type="NCBI Taxonomy" id="408172"/>
    <lineage>
        <taxon>unclassified sequences</taxon>
        <taxon>metagenomes</taxon>
        <taxon>ecological metagenomes</taxon>
    </lineage>
</organism>
<dbReference type="Gene3D" id="3.30.1180.10">
    <property type="match status" value="1"/>
</dbReference>
<evidence type="ECO:0000313" key="1">
    <source>
        <dbReference type="EMBL" id="SVD68649.1"/>
    </source>
</evidence>
<dbReference type="InterPro" id="IPR043168">
    <property type="entry name" value="DegV_C"/>
</dbReference>
<evidence type="ECO:0008006" key="2">
    <source>
        <dbReference type="Google" id="ProtNLM"/>
    </source>
</evidence>
<feature type="non-terminal residue" evidence="1">
    <location>
        <position position="1"/>
    </location>
</feature>
<reference evidence="1" key="1">
    <citation type="submission" date="2018-05" db="EMBL/GenBank/DDBJ databases">
        <authorList>
            <person name="Lanie J.A."/>
            <person name="Ng W.-L."/>
            <person name="Kazmierczak K.M."/>
            <person name="Andrzejewski T.M."/>
            <person name="Davidsen T.M."/>
            <person name="Wayne K.J."/>
            <person name="Tettelin H."/>
            <person name="Glass J.I."/>
            <person name="Rusch D."/>
            <person name="Podicherti R."/>
            <person name="Tsui H.-C.T."/>
            <person name="Winkler M.E."/>
        </authorList>
    </citation>
    <scope>NUCLEOTIDE SEQUENCE</scope>
</reference>
<dbReference type="InterPro" id="IPR003797">
    <property type="entry name" value="DegV"/>
</dbReference>
<dbReference type="Pfam" id="PF02645">
    <property type="entry name" value="DegV"/>
    <property type="match status" value="1"/>
</dbReference>
<protein>
    <recommendedName>
        <fullName evidence="2">DegV family protein</fullName>
    </recommendedName>
</protein>
<proteinExistence type="predicted"/>
<dbReference type="PROSITE" id="PS51482">
    <property type="entry name" value="DEGV"/>
    <property type="match status" value="1"/>
</dbReference>
<accession>A0A382XCR7</accession>
<dbReference type="EMBL" id="UINC01166603">
    <property type="protein sequence ID" value="SVD68649.1"/>
    <property type="molecule type" value="Genomic_DNA"/>
</dbReference>
<dbReference type="AlphaFoldDB" id="A0A382XCR7"/>